<evidence type="ECO:0000313" key="6">
    <source>
        <dbReference type="EMBL" id="OGG03234.1"/>
    </source>
</evidence>
<protein>
    <submittedName>
        <fullName evidence="6">Xanthan lyase</fullName>
    </submittedName>
</protein>
<dbReference type="EMBL" id="MFIX01000155">
    <property type="protein sequence ID" value="OGG03234.1"/>
    <property type="molecule type" value="Genomic_DNA"/>
</dbReference>
<dbReference type="SUPFAM" id="SSF51905">
    <property type="entry name" value="FAD/NAD(P)-binding domain"/>
    <property type="match status" value="1"/>
</dbReference>
<keyword evidence="3" id="KW-0560">Oxidoreductase</keyword>
<dbReference type="Pfam" id="PF12831">
    <property type="entry name" value="FAD_oxidored"/>
    <property type="match status" value="1"/>
</dbReference>
<dbReference type="Gene3D" id="3.50.50.60">
    <property type="entry name" value="FAD/NAD(P)-binding domain"/>
    <property type="match status" value="1"/>
</dbReference>
<evidence type="ECO:0000256" key="5">
    <source>
        <dbReference type="ARBA" id="ARBA00023014"/>
    </source>
</evidence>
<dbReference type="PANTHER" id="PTHR43498:SF1">
    <property type="entry name" value="COB--COM HETERODISULFIDE REDUCTASE IRON-SULFUR SUBUNIT A"/>
    <property type="match status" value="1"/>
</dbReference>
<dbReference type="InterPro" id="IPR039650">
    <property type="entry name" value="HdrA-like"/>
</dbReference>
<comment type="caution">
    <text evidence="6">The sequence shown here is derived from an EMBL/GenBank/DDBJ whole genome shotgun (WGS) entry which is preliminary data.</text>
</comment>
<dbReference type="PANTHER" id="PTHR43498">
    <property type="entry name" value="FERREDOXIN:COB-COM HETERODISULFIDE REDUCTASE SUBUNIT A"/>
    <property type="match status" value="1"/>
</dbReference>
<evidence type="ECO:0000313" key="7">
    <source>
        <dbReference type="Proteomes" id="UP000179129"/>
    </source>
</evidence>
<gene>
    <name evidence="6" type="ORF">A3F83_04335</name>
</gene>
<keyword evidence="5" id="KW-0411">Iron-sulfur</keyword>
<keyword evidence="1" id="KW-0004">4Fe-4S</keyword>
<evidence type="ECO:0000256" key="3">
    <source>
        <dbReference type="ARBA" id="ARBA00023002"/>
    </source>
</evidence>
<sequence>MLPACAGREDTAVPDSYDIVIYGGTAAGVIAAAQAVKLGRSAVLIEPGRHLGGLTTGGLGATDIGNKSAIGGLSREFYRRISEYYSADSAWRYEKREEYQSNRGDDVDERYMWTFEPHVAEKIISGLIEEAGVAVVFGEHLDLDSGVEKQEDRITSIRMESGRLFRGKMFIDASYEGDLLALAGVSYHVGREANAQYGETLNGVQTANAVYHQFNNPVSPYLEPGNPSSGLLPGIDPAGPGEEGAGDKRLQAYNFRMCLTDVPENRIPFEKPGSYEPLRYEPLLRYFEAGYESIPWGPTRMPNRKTDTNNRDGFSTDFIGESYTYPEADYDIRQNIVQRHLEYQKGLMWCLANEPRVPAKIREEVSRWGLARDEFQDNGGWSQQIYVREARRMIGSYVMTQHNCQGREVAPDPVGMAAYTMDSHNVQRYVDRQGQLRNEGDVQVGDFPPYPISYRAIIPQTGECGNLLVPVCLSATHISYGSIRMEPVFMVLGQSAATAAAQAIDENKSVQEIDYARLKESLLSQGQVLQ</sequence>
<reference evidence="6 7" key="1">
    <citation type="journal article" date="2016" name="Nat. Commun.">
        <title>Thousands of microbial genomes shed light on interconnected biogeochemical processes in an aquifer system.</title>
        <authorList>
            <person name="Anantharaman K."/>
            <person name="Brown C.T."/>
            <person name="Hug L.A."/>
            <person name="Sharon I."/>
            <person name="Castelle C.J."/>
            <person name="Probst A.J."/>
            <person name="Thomas B.C."/>
            <person name="Singh A."/>
            <person name="Wilkins M.J."/>
            <person name="Karaoz U."/>
            <person name="Brodie E.L."/>
            <person name="Williams K.H."/>
            <person name="Hubbard S.S."/>
            <person name="Banfield J.F."/>
        </authorList>
    </citation>
    <scope>NUCLEOTIDE SEQUENCE [LARGE SCALE GENOMIC DNA]</scope>
</reference>
<proteinExistence type="predicted"/>
<dbReference type="STRING" id="1817867.A3F83_04335"/>
<dbReference type="AlphaFoldDB" id="A0A1F5YSZ7"/>
<evidence type="ECO:0000256" key="4">
    <source>
        <dbReference type="ARBA" id="ARBA00023004"/>
    </source>
</evidence>
<evidence type="ECO:0000256" key="2">
    <source>
        <dbReference type="ARBA" id="ARBA00022723"/>
    </source>
</evidence>
<dbReference type="GO" id="GO:0016829">
    <property type="term" value="F:lyase activity"/>
    <property type="evidence" value="ECO:0007669"/>
    <property type="project" value="UniProtKB-KW"/>
</dbReference>
<dbReference type="GO" id="GO:0046872">
    <property type="term" value="F:metal ion binding"/>
    <property type="evidence" value="ECO:0007669"/>
    <property type="project" value="UniProtKB-KW"/>
</dbReference>
<keyword evidence="4" id="KW-0408">Iron</keyword>
<dbReference type="GO" id="GO:0016491">
    <property type="term" value="F:oxidoreductase activity"/>
    <property type="evidence" value="ECO:0007669"/>
    <property type="project" value="UniProtKB-KW"/>
</dbReference>
<dbReference type="Proteomes" id="UP000179129">
    <property type="component" value="Unassembled WGS sequence"/>
</dbReference>
<dbReference type="GO" id="GO:0051539">
    <property type="term" value="F:4 iron, 4 sulfur cluster binding"/>
    <property type="evidence" value="ECO:0007669"/>
    <property type="project" value="UniProtKB-KW"/>
</dbReference>
<dbReference type="InterPro" id="IPR036188">
    <property type="entry name" value="FAD/NAD-bd_sf"/>
</dbReference>
<name>A0A1F5YSZ7_9BACT</name>
<organism evidence="6 7">
    <name type="scientific">Candidatus Glassbacteria bacterium RIFCSPLOWO2_12_FULL_58_11</name>
    <dbReference type="NCBI Taxonomy" id="1817867"/>
    <lineage>
        <taxon>Bacteria</taxon>
        <taxon>Candidatus Glassiibacteriota</taxon>
    </lineage>
</organism>
<keyword evidence="6" id="KW-0456">Lyase</keyword>
<accession>A0A1F5YSZ7</accession>
<evidence type="ECO:0000256" key="1">
    <source>
        <dbReference type="ARBA" id="ARBA00022485"/>
    </source>
</evidence>
<keyword evidence="2" id="KW-0479">Metal-binding</keyword>